<dbReference type="PANTHER" id="PTHR46093">
    <property type="entry name" value="ACYL-COA-BINDING DOMAIN-CONTAINING PROTEIN 5"/>
    <property type="match status" value="1"/>
</dbReference>
<dbReference type="SUPFAM" id="SSF117281">
    <property type="entry name" value="Kelch motif"/>
    <property type="match status" value="1"/>
</dbReference>
<evidence type="ECO:0000313" key="4">
    <source>
        <dbReference type="EMBL" id="KAF4612308.1"/>
    </source>
</evidence>
<evidence type="ECO:0000256" key="2">
    <source>
        <dbReference type="ARBA" id="ARBA00022737"/>
    </source>
</evidence>
<dbReference type="EMBL" id="JAACJL010000057">
    <property type="protein sequence ID" value="KAF4612308.1"/>
    <property type="molecule type" value="Genomic_DNA"/>
</dbReference>
<proteinExistence type="predicted"/>
<dbReference type="AlphaFoldDB" id="A0A8H4QJY7"/>
<sequence>MDGLKASSSSNRLPNVPEGRQASMHSSGPYSSSSAANSTSTLNTLGIAGSSSSSKRTASGKATTKPSNDSLSASTVSASSSSTVKRSTSTSSAAPAAASHSKQRNAHAPAPPPPLKQTLPKIPHDKDIELVPSAHMYWSKAPSWGTPPNRILRAHTVTLVDSTAWILGGCDDKDSAKDIYCLDTDTMEWTRPDTVGDIPPPFRAHTATLFDRKLLVFGGGLRSKYFDTVYLFDIPLRRWTKPHIAPGPKPQPRRAHTAVFYKGKVWVFGGGTGLTALSDLWTLDVSGGAGTKEKPMKWEKIEPRGKNPGPRGYHTANLVGSIMVVIGGSDGKDTFTEVWCLDLDKLIWTALTQSSGPVFPKRLAHSATQIGSFLFVMGGHNVQEYTSELILFNLVSLQYEHRIVNGKPPSPRGHHSAFVADSRLFVIGGANGGQGFYDDVYILDLAAGAYLPQVTNFIMNVHI</sequence>
<evidence type="ECO:0008006" key="6">
    <source>
        <dbReference type="Google" id="ProtNLM"/>
    </source>
</evidence>
<feature type="region of interest" description="Disordered" evidence="3">
    <location>
        <begin position="1"/>
        <end position="121"/>
    </location>
</feature>
<evidence type="ECO:0000256" key="1">
    <source>
        <dbReference type="ARBA" id="ARBA00022441"/>
    </source>
</evidence>
<feature type="compositionally biased region" description="Low complexity" evidence="3">
    <location>
        <begin position="22"/>
        <end position="99"/>
    </location>
</feature>
<accession>A0A8H4QJY7</accession>
<dbReference type="Gene3D" id="2.120.10.80">
    <property type="entry name" value="Kelch-type beta propeller"/>
    <property type="match status" value="2"/>
</dbReference>
<evidence type="ECO:0000256" key="3">
    <source>
        <dbReference type="SAM" id="MobiDB-lite"/>
    </source>
</evidence>
<feature type="compositionally biased region" description="Polar residues" evidence="3">
    <location>
        <begin position="1"/>
        <end position="13"/>
    </location>
</feature>
<dbReference type="PANTHER" id="PTHR46093:SF18">
    <property type="entry name" value="FIBRONECTIN TYPE-III DOMAIN-CONTAINING PROTEIN"/>
    <property type="match status" value="1"/>
</dbReference>
<dbReference type="InterPro" id="IPR015915">
    <property type="entry name" value="Kelch-typ_b-propeller"/>
</dbReference>
<protein>
    <recommendedName>
        <fullName evidence="6">Galactose oxidase</fullName>
    </recommendedName>
</protein>
<reference evidence="4 5" key="1">
    <citation type="submission" date="2019-12" db="EMBL/GenBank/DDBJ databases">
        <authorList>
            <person name="Floudas D."/>
            <person name="Bentzer J."/>
            <person name="Ahren D."/>
            <person name="Johansson T."/>
            <person name="Persson P."/>
            <person name="Tunlid A."/>
        </authorList>
    </citation>
    <scope>NUCLEOTIDE SEQUENCE [LARGE SCALE GENOMIC DNA]</scope>
    <source>
        <strain evidence="4 5">CBS 102.39</strain>
    </source>
</reference>
<keyword evidence="1" id="KW-0880">Kelch repeat</keyword>
<evidence type="ECO:0000313" key="5">
    <source>
        <dbReference type="Proteomes" id="UP000521872"/>
    </source>
</evidence>
<dbReference type="Proteomes" id="UP000521872">
    <property type="component" value="Unassembled WGS sequence"/>
</dbReference>
<name>A0A8H4QJY7_9AGAR</name>
<dbReference type="SUPFAM" id="SSF50998">
    <property type="entry name" value="Quinoprotein alcohol dehydrogenase-like"/>
    <property type="match status" value="1"/>
</dbReference>
<keyword evidence="5" id="KW-1185">Reference proteome</keyword>
<comment type="caution">
    <text evidence="4">The sequence shown here is derived from an EMBL/GenBank/DDBJ whole genome shotgun (WGS) entry which is preliminary data.</text>
</comment>
<dbReference type="Pfam" id="PF24681">
    <property type="entry name" value="Kelch_KLHDC2_KLHL20_DRC7"/>
    <property type="match status" value="1"/>
</dbReference>
<gene>
    <name evidence="4" type="ORF">D9613_003708</name>
</gene>
<dbReference type="InterPro" id="IPR011047">
    <property type="entry name" value="Quinoprotein_ADH-like_sf"/>
</dbReference>
<keyword evidence="2" id="KW-0677">Repeat</keyword>
<organism evidence="4 5">
    <name type="scientific">Agrocybe pediades</name>
    <dbReference type="NCBI Taxonomy" id="84607"/>
    <lineage>
        <taxon>Eukaryota</taxon>
        <taxon>Fungi</taxon>
        <taxon>Dikarya</taxon>
        <taxon>Basidiomycota</taxon>
        <taxon>Agaricomycotina</taxon>
        <taxon>Agaricomycetes</taxon>
        <taxon>Agaricomycetidae</taxon>
        <taxon>Agaricales</taxon>
        <taxon>Agaricineae</taxon>
        <taxon>Strophariaceae</taxon>
        <taxon>Agrocybe</taxon>
    </lineage>
</organism>